<evidence type="ECO:0000259" key="10">
    <source>
        <dbReference type="Pfam" id="PF02770"/>
    </source>
</evidence>
<dbReference type="GO" id="GO:0050660">
    <property type="term" value="F:flavin adenine dinucleotide binding"/>
    <property type="evidence" value="ECO:0007669"/>
    <property type="project" value="InterPro"/>
</dbReference>
<evidence type="ECO:0000256" key="3">
    <source>
        <dbReference type="ARBA" id="ARBA00022630"/>
    </source>
</evidence>
<dbReference type="OrthoDB" id="9802867at2"/>
<dbReference type="SUPFAM" id="SSF47203">
    <property type="entry name" value="Acyl-CoA dehydrogenase C-terminal domain-like"/>
    <property type="match status" value="1"/>
</dbReference>
<dbReference type="InterPro" id="IPR036250">
    <property type="entry name" value="AcylCo_DH-like_C"/>
</dbReference>
<evidence type="ECO:0000256" key="7">
    <source>
        <dbReference type="ARBA" id="ARBA00072305"/>
    </source>
</evidence>
<dbReference type="InterPro" id="IPR037069">
    <property type="entry name" value="AcylCoA_DH/ox_N_sf"/>
</dbReference>
<keyword evidence="5 8" id="KW-0560">Oxidoreductase</keyword>
<keyword evidence="13" id="KW-1185">Reference proteome</keyword>
<sequence length="380" mass="41992">MEFSLTEEHLMIRDAARDFAQTELFPGVIERDEKQEFPKELVRKMGDLGFMGIMVDPKYGGSGMDTISYVLIMEELSKIDASASVIVSVNNSLVCYGLEKYGTEAQKEKYLTKLATGEFVGAFCLSEPEAGSDATSQKTTAIDMGDHYIVNGTKNWITNGGRSDVYLVIAQTDREKGHRGINAFIVEKGMPGFDIGPKENKLGIRGSDTHTLQFNDVKVPKENRIGEDGFGFKFAMKTLSGGRIGIAAQALGIASGAYELALKYSKERKAFGTEICNHQAIAFKLADMVTEIEAARMLVMKAAWDKDQDNNYDFSSAMAKLYASKVAMEQTVEAVQIHGGNGFVKEYHVERLMRDAKITQIYEGTSEIQKIVISRTVLKD</sequence>
<dbReference type="InterPro" id="IPR013786">
    <property type="entry name" value="AcylCoA_DH/ox_N"/>
</dbReference>
<dbReference type="EC" id="1.3.8.10" evidence="6"/>
<feature type="domain" description="Acyl-CoA oxidase/dehydrogenase middle" evidence="10">
    <location>
        <begin position="122"/>
        <end position="217"/>
    </location>
</feature>
<keyword evidence="4 8" id="KW-0274">FAD</keyword>
<dbReference type="Gene3D" id="1.10.540.10">
    <property type="entry name" value="Acyl-CoA dehydrogenase/oxidase, N-terminal domain"/>
    <property type="match status" value="1"/>
</dbReference>
<comment type="similarity">
    <text evidence="2 8">Belongs to the acyl-CoA dehydrogenase family.</text>
</comment>
<dbReference type="Proteomes" id="UP000317332">
    <property type="component" value="Unassembled WGS sequence"/>
</dbReference>
<evidence type="ECO:0000256" key="4">
    <source>
        <dbReference type="ARBA" id="ARBA00022827"/>
    </source>
</evidence>
<evidence type="ECO:0000256" key="2">
    <source>
        <dbReference type="ARBA" id="ARBA00009347"/>
    </source>
</evidence>
<comment type="caution">
    <text evidence="12">The sequence shown here is derived from an EMBL/GenBank/DDBJ whole genome shotgun (WGS) entry which is preliminary data.</text>
</comment>
<dbReference type="CDD" id="cd01158">
    <property type="entry name" value="SCAD_SBCAD"/>
    <property type="match status" value="1"/>
</dbReference>
<evidence type="ECO:0000259" key="9">
    <source>
        <dbReference type="Pfam" id="PF00441"/>
    </source>
</evidence>
<reference evidence="12 13" key="1">
    <citation type="submission" date="2019-06" db="EMBL/GenBank/DDBJ databases">
        <title>Flavobacteriaceae Paucihalobacterium erythroidium CWB-1, complete genome.</title>
        <authorList>
            <person name="Wu S."/>
        </authorList>
    </citation>
    <scope>NUCLEOTIDE SEQUENCE [LARGE SCALE GENOMIC DNA]</scope>
    <source>
        <strain evidence="12 13">CWB-1</strain>
    </source>
</reference>
<dbReference type="FunFam" id="1.10.540.10:FF:000002">
    <property type="entry name" value="Acyl-CoA dehydrogenase FadE19"/>
    <property type="match status" value="1"/>
</dbReference>
<evidence type="ECO:0000256" key="5">
    <source>
        <dbReference type="ARBA" id="ARBA00023002"/>
    </source>
</evidence>
<dbReference type="InterPro" id="IPR009075">
    <property type="entry name" value="AcylCo_DH/oxidase_C"/>
</dbReference>
<dbReference type="SUPFAM" id="SSF56645">
    <property type="entry name" value="Acyl-CoA dehydrogenase NM domain-like"/>
    <property type="match status" value="1"/>
</dbReference>
<dbReference type="InterPro" id="IPR009100">
    <property type="entry name" value="AcylCoA_DH/oxidase_NM_dom_sf"/>
</dbReference>
<dbReference type="PROSITE" id="PS00072">
    <property type="entry name" value="ACYL_COA_DH_1"/>
    <property type="match status" value="1"/>
</dbReference>
<evidence type="ECO:0000313" key="12">
    <source>
        <dbReference type="EMBL" id="TPV34234.1"/>
    </source>
</evidence>
<protein>
    <recommendedName>
        <fullName evidence="7">Cyclohex-1-ene-1-carbonyl-CoA dehydrogenase</fullName>
        <ecNumber evidence="6">1.3.8.10</ecNumber>
    </recommendedName>
</protein>
<dbReference type="GO" id="GO:0003995">
    <property type="term" value="F:acyl-CoA dehydrogenase activity"/>
    <property type="evidence" value="ECO:0007669"/>
    <property type="project" value="InterPro"/>
</dbReference>
<dbReference type="PANTHER" id="PTHR43884">
    <property type="entry name" value="ACYL-COA DEHYDROGENASE"/>
    <property type="match status" value="1"/>
</dbReference>
<feature type="domain" description="Acyl-CoA dehydrogenase/oxidase C-terminal" evidence="9">
    <location>
        <begin position="231"/>
        <end position="377"/>
    </location>
</feature>
<dbReference type="RefSeq" id="WP_140990128.1">
    <property type="nucleotide sequence ID" value="NZ_VHIQ01000003.1"/>
</dbReference>
<dbReference type="Gene3D" id="2.40.110.10">
    <property type="entry name" value="Butyryl-CoA Dehydrogenase, subunit A, domain 2"/>
    <property type="match status" value="1"/>
</dbReference>
<dbReference type="Pfam" id="PF00441">
    <property type="entry name" value="Acyl-CoA_dh_1"/>
    <property type="match status" value="1"/>
</dbReference>
<dbReference type="InterPro" id="IPR006089">
    <property type="entry name" value="Acyl-CoA_DH_CS"/>
</dbReference>
<dbReference type="InterPro" id="IPR006091">
    <property type="entry name" value="Acyl-CoA_Oxase/DH_mid-dom"/>
</dbReference>
<dbReference type="InterPro" id="IPR046373">
    <property type="entry name" value="Acyl-CoA_Oxase/DH_mid-dom_sf"/>
</dbReference>
<name>A0A506PKX9_9FLAO</name>
<evidence type="ECO:0000256" key="8">
    <source>
        <dbReference type="RuleBase" id="RU362125"/>
    </source>
</evidence>
<accession>A0A506PKX9</accession>
<dbReference type="AlphaFoldDB" id="A0A506PKX9"/>
<evidence type="ECO:0000256" key="1">
    <source>
        <dbReference type="ARBA" id="ARBA00001974"/>
    </source>
</evidence>
<dbReference type="PROSITE" id="PS00073">
    <property type="entry name" value="ACYL_COA_DH_2"/>
    <property type="match status" value="1"/>
</dbReference>
<dbReference type="FunFam" id="1.20.140.10:FF:000004">
    <property type="entry name" value="Acyl-CoA dehydrogenase FadE25"/>
    <property type="match status" value="1"/>
</dbReference>
<dbReference type="EMBL" id="VHIQ01000003">
    <property type="protein sequence ID" value="TPV34234.1"/>
    <property type="molecule type" value="Genomic_DNA"/>
</dbReference>
<feature type="domain" description="Acyl-CoA dehydrogenase/oxidase N-terminal" evidence="11">
    <location>
        <begin position="6"/>
        <end position="118"/>
    </location>
</feature>
<dbReference type="Pfam" id="PF02771">
    <property type="entry name" value="Acyl-CoA_dh_N"/>
    <property type="match status" value="1"/>
</dbReference>
<dbReference type="Gene3D" id="1.20.140.10">
    <property type="entry name" value="Butyryl-CoA Dehydrogenase, subunit A, domain 3"/>
    <property type="match status" value="1"/>
</dbReference>
<dbReference type="PANTHER" id="PTHR43884:SF12">
    <property type="entry name" value="ISOVALERYL-COA DEHYDROGENASE, MITOCHONDRIAL-RELATED"/>
    <property type="match status" value="1"/>
</dbReference>
<proteinExistence type="inferred from homology"/>
<evidence type="ECO:0000256" key="6">
    <source>
        <dbReference type="ARBA" id="ARBA00066362"/>
    </source>
</evidence>
<dbReference type="FunFam" id="2.40.110.10:FF:000001">
    <property type="entry name" value="Acyl-CoA dehydrogenase, mitochondrial"/>
    <property type="match status" value="1"/>
</dbReference>
<dbReference type="Pfam" id="PF02770">
    <property type="entry name" value="Acyl-CoA_dh_M"/>
    <property type="match status" value="1"/>
</dbReference>
<organism evidence="12 13">
    <name type="scientific">Paucihalobacter ruber</name>
    <dbReference type="NCBI Taxonomy" id="2567861"/>
    <lineage>
        <taxon>Bacteria</taxon>
        <taxon>Pseudomonadati</taxon>
        <taxon>Bacteroidota</taxon>
        <taxon>Flavobacteriia</taxon>
        <taxon>Flavobacteriales</taxon>
        <taxon>Flavobacteriaceae</taxon>
        <taxon>Paucihalobacter</taxon>
    </lineage>
</organism>
<evidence type="ECO:0000313" key="13">
    <source>
        <dbReference type="Proteomes" id="UP000317332"/>
    </source>
</evidence>
<dbReference type="PIRSF" id="PIRSF016578">
    <property type="entry name" value="HsaA"/>
    <property type="match status" value="1"/>
</dbReference>
<evidence type="ECO:0000259" key="11">
    <source>
        <dbReference type="Pfam" id="PF02771"/>
    </source>
</evidence>
<comment type="cofactor">
    <cofactor evidence="1 8">
        <name>FAD</name>
        <dbReference type="ChEBI" id="CHEBI:57692"/>
    </cofactor>
</comment>
<gene>
    <name evidence="12" type="ORF">FJ651_08755</name>
</gene>
<keyword evidence="3 8" id="KW-0285">Flavoprotein</keyword>